<evidence type="ECO:0000259" key="4">
    <source>
        <dbReference type="PROSITE" id="PS51118"/>
    </source>
</evidence>
<proteinExistence type="predicted"/>
<evidence type="ECO:0000256" key="2">
    <source>
        <dbReference type="ARBA" id="ARBA00023125"/>
    </source>
</evidence>
<dbReference type="PANTHER" id="PTHR33204:SF37">
    <property type="entry name" value="HTH-TYPE TRANSCRIPTIONAL REGULATOR YODB"/>
    <property type="match status" value="1"/>
</dbReference>
<evidence type="ECO:0000256" key="3">
    <source>
        <dbReference type="ARBA" id="ARBA00023163"/>
    </source>
</evidence>
<dbReference type="SUPFAM" id="SSF46785">
    <property type="entry name" value="Winged helix' DNA-binding domain"/>
    <property type="match status" value="1"/>
</dbReference>
<dbReference type="OrthoDB" id="8904061at2"/>
<dbReference type="Gene3D" id="1.10.10.10">
    <property type="entry name" value="Winged helix-like DNA-binding domain superfamily/Winged helix DNA-binding domain"/>
    <property type="match status" value="1"/>
</dbReference>
<dbReference type="InterPro" id="IPR036388">
    <property type="entry name" value="WH-like_DNA-bd_sf"/>
</dbReference>
<keyword evidence="2" id="KW-0238">DNA-binding</keyword>
<keyword evidence="3" id="KW-0804">Transcription</keyword>
<dbReference type="GO" id="GO:0003677">
    <property type="term" value="F:DNA binding"/>
    <property type="evidence" value="ECO:0007669"/>
    <property type="project" value="UniProtKB-KW"/>
</dbReference>
<protein>
    <submittedName>
        <fullName evidence="5">Transcriptional regulator</fullName>
    </submittedName>
</protein>
<name>A0A418Y2P8_9GAMM</name>
<sequence>MVALDLLGRRWSLRILWCLREHQHKSSRALQQECGISSPNVLMSRLKELREAGVVILEDGKGYALTDLGLKLMKAMGPLAEWADEWARQTGRADLACYGRS</sequence>
<reference evidence="5 6" key="1">
    <citation type="submission" date="2018-09" db="EMBL/GenBank/DDBJ databases">
        <title>Alcanivorax profundi sp. nov., isolated from 1000 m-depth seawater of the Mariana Trench.</title>
        <authorList>
            <person name="Liu J."/>
        </authorList>
    </citation>
    <scope>NUCLEOTIDE SEQUENCE [LARGE SCALE GENOMIC DNA]</scope>
    <source>
        <strain evidence="5 6">MTEO17</strain>
    </source>
</reference>
<dbReference type="AlphaFoldDB" id="A0A418Y2P8"/>
<dbReference type="Proteomes" id="UP000283734">
    <property type="component" value="Unassembled WGS sequence"/>
</dbReference>
<dbReference type="EMBL" id="QYYA01000001">
    <property type="protein sequence ID" value="RJG19785.1"/>
    <property type="molecule type" value="Genomic_DNA"/>
</dbReference>
<keyword evidence="6" id="KW-1185">Reference proteome</keyword>
<dbReference type="InterPro" id="IPR002577">
    <property type="entry name" value="HTH_HxlR"/>
</dbReference>
<feature type="domain" description="HTH hxlR-type" evidence="4">
    <location>
        <begin position="1"/>
        <end position="91"/>
    </location>
</feature>
<accession>A0A418Y2P8</accession>
<gene>
    <name evidence="5" type="ORF">D4A39_02760</name>
</gene>
<evidence type="ECO:0000256" key="1">
    <source>
        <dbReference type="ARBA" id="ARBA00023015"/>
    </source>
</evidence>
<comment type="caution">
    <text evidence="5">The sequence shown here is derived from an EMBL/GenBank/DDBJ whole genome shotgun (WGS) entry which is preliminary data.</text>
</comment>
<dbReference type="PANTHER" id="PTHR33204">
    <property type="entry name" value="TRANSCRIPTIONAL REGULATOR, MARR FAMILY"/>
    <property type="match status" value="1"/>
</dbReference>
<dbReference type="PROSITE" id="PS51118">
    <property type="entry name" value="HTH_HXLR"/>
    <property type="match status" value="1"/>
</dbReference>
<evidence type="ECO:0000313" key="6">
    <source>
        <dbReference type="Proteomes" id="UP000283734"/>
    </source>
</evidence>
<dbReference type="RefSeq" id="WP_022984204.1">
    <property type="nucleotide sequence ID" value="NZ_CAXGPP010000019.1"/>
</dbReference>
<evidence type="ECO:0000313" key="5">
    <source>
        <dbReference type="EMBL" id="RJG19785.1"/>
    </source>
</evidence>
<dbReference type="InterPro" id="IPR036390">
    <property type="entry name" value="WH_DNA-bd_sf"/>
</dbReference>
<organism evidence="5 6">
    <name type="scientific">Alcanivorax profundi</name>
    <dbReference type="NCBI Taxonomy" id="2338368"/>
    <lineage>
        <taxon>Bacteria</taxon>
        <taxon>Pseudomonadati</taxon>
        <taxon>Pseudomonadota</taxon>
        <taxon>Gammaproteobacteria</taxon>
        <taxon>Oceanospirillales</taxon>
        <taxon>Alcanivoracaceae</taxon>
        <taxon>Alcanivorax</taxon>
    </lineage>
</organism>
<keyword evidence="1" id="KW-0805">Transcription regulation</keyword>
<dbReference type="Pfam" id="PF01638">
    <property type="entry name" value="HxlR"/>
    <property type="match status" value="1"/>
</dbReference>